<feature type="domain" description="HTH luxR-type" evidence="4">
    <location>
        <begin position="142"/>
        <end position="207"/>
    </location>
</feature>
<dbReference type="PANTHER" id="PTHR43214">
    <property type="entry name" value="TWO-COMPONENT RESPONSE REGULATOR"/>
    <property type="match status" value="1"/>
</dbReference>
<evidence type="ECO:0000256" key="3">
    <source>
        <dbReference type="PROSITE-ProRule" id="PRU00169"/>
    </source>
</evidence>
<dbReference type="CDD" id="cd17535">
    <property type="entry name" value="REC_NarL-like"/>
    <property type="match status" value="1"/>
</dbReference>
<protein>
    <submittedName>
        <fullName evidence="6">Response regulator transcription factor</fullName>
    </submittedName>
</protein>
<dbReference type="PROSITE" id="PS50043">
    <property type="entry name" value="HTH_LUXR_2"/>
    <property type="match status" value="1"/>
</dbReference>
<gene>
    <name evidence="6" type="ORF">EYB53_012075</name>
</gene>
<evidence type="ECO:0000313" key="7">
    <source>
        <dbReference type="Proteomes" id="UP001193081"/>
    </source>
</evidence>
<dbReference type="Pfam" id="PF00072">
    <property type="entry name" value="Response_reg"/>
    <property type="match status" value="1"/>
</dbReference>
<dbReference type="EMBL" id="SIJK02000019">
    <property type="protein sequence ID" value="MBP1466442.1"/>
    <property type="molecule type" value="Genomic_DNA"/>
</dbReference>
<name>A0ABS4DAH2_9CHLR</name>
<dbReference type="Gene3D" id="3.40.50.2300">
    <property type="match status" value="1"/>
</dbReference>
<evidence type="ECO:0000313" key="6">
    <source>
        <dbReference type="EMBL" id="MBP1466442.1"/>
    </source>
</evidence>
<dbReference type="PRINTS" id="PR00038">
    <property type="entry name" value="HTHLUXR"/>
</dbReference>
<dbReference type="InterPro" id="IPR039420">
    <property type="entry name" value="WalR-like"/>
</dbReference>
<dbReference type="InterPro" id="IPR000792">
    <property type="entry name" value="Tscrpt_reg_LuxR_C"/>
</dbReference>
<accession>A0ABS4DAH2</accession>
<dbReference type="InterPro" id="IPR011006">
    <property type="entry name" value="CheY-like_superfamily"/>
</dbReference>
<evidence type="ECO:0000256" key="1">
    <source>
        <dbReference type="ARBA" id="ARBA00022553"/>
    </source>
</evidence>
<reference evidence="6 7" key="1">
    <citation type="submission" date="2021-03" db="EMBL/GenBank/DDBJ databases">
        <authorList>
            <person name="Grouzdev D.S."/>
        </authorList>
    </citation>
    <scope>NUCLEOTIDE SEQUENCE [LARGE SCALE GENOMIC DNA]</scope>
    <source>
        <strain evidence="6 7">M50-1</strain>
    </source>
</reference>
<feature type="modified residue" description="4-aspartylphosphate" evidence="3">
    <location>
        <position position="57"/>
    </location>
</feature>
<evidence type="ECO:0000259" key="4">
    <source>
        <dbReference type="PROSITE" id="PS50043"/>
    </source>
</evidence>
<feature type="domain" description="Response regulatory" evidence="5">
    <location>
        <begin position="6"/>
        <end position="122"/>
    </location>
</feature>
<sequence>MTGKIRIMLVDDHAVVRSGLGAFMSVNPDLELVGEAENGEQAVALVAMLKPDVILMDLMMPVMDGVAATAAIKKQHPGIQIIALTSFHEDELVQNVLKAGAIGYLMKNVTAWELAAAIKAAKEGKMILSPEAAQALVHASQQAQETEVLTEREREVLKLLVEGLNNAEIAERLVVSLSTIKYHISNILMKLGVDNRVAAVTMAIQKKLV</sequence>
<evidence type="ECO:0000256" key="2">
    <source>
        <dbReference type="ARBA" id="ARBA00023125"/>
    </source>
</evidence>
<dbReference type="PANTHER" id="PTHR43214:SF37">
    <property type="entry name" value="TRANSCRIPTIONAL REGULATORY PROTEIN YDFI"/>
    <property type="match status" value="1"/>
</dbReference>
<dbReference type="SUPFAM" id="SSF46894">
    <property type="entry name" value="C-terminal effector domain of the bipartite response regulators"/>
    <property type="match status" value="1"/>
</dbReference>
<evidence type="ECO:0000259" key="5">
    <source>
        <dbReference type="PROSITE" id="PS50110"/>
    </source>
</evidence>
<dbReference type="PROSITE" id="PS50110">
    <property type="entry name" value="RESPONSE_REGULATORY"/>
    <property type="match status" value="1"/>
</dbReference>
<proteinExistence type="predicted"/>
<keyword evidence="2" id="KW-0238">DNA-binding</keyword>
<dbReference type="InterPro" id="IPR016032">
    <property type="entry name" value="Sig_transdc_resp-reg_C-effctor"/>
</dbReference>
<dbReference type="InterPro" id="IPR001789">
    <property type="entry name" value="Sig_transdc_resp-reg_receiver"/>
</dbReference>
<comment type="caution">
    <text evidence="6">The sequence shown here is derived from an EMBL/GenBank/DDBJ whole genome shotgun (WGS) entry which is preliminary data.</text>
</comment>
<dbReference type="Pfam" id="PF00196">
    <property type="entry name" value="GerE"/>
    <property type="match status" value="1"/>
</dbReference>
<dbReference type="PROSITE" id="PS00622">
    <property type="entry name" value="HTH_LUXR_1"/>
    <property type="match status" value="1"/>
</dbReference>
<keyword evidence="1 3" id="KW-0597">Phosphoprotein</keyword>
<dbReference type="SMART" id="SM00448">
    <property type="entry name" value="REC"/>
    <property type="match status" value="1"/>
</dbReference>
<dbReference type="SUPFAM" id="SSF52172">
    <property type="entry name" value="CheY-like"/>
    <property type="match status" value="1"/>
</dbReference>
<dbReference type="CDD" id="cd06170">
    <property type="entry name" value="LuxR_C_like"/>
    <property type="match status" value="1"/>
</dbReference>
<dbReference type="Proteomes" id="UP001193081">
    <property type="component" value="Unassembled WGS sequence"/>
</dbReference>
<dbReference type="InterPro" id="IPR058245">
    <property type="entry name" value="NreC/VraR/RcsB-like_REC"/>
</dbReference>
<organism evidence="6 7">
    <name type="scientific">Candidatus Chloroploca mongolica</name>
    <dbReference type="NCBI Taxonomy" id="2528176"/>
    <lineage>
        <taxon>Bacteria</taxon>
        <taxon>Bacillati</taxon>
        <taxon>Chloroflexota</taxon>
        <taxon>Chloroflexia</taxon>
        <taxon>Chloroflexales</taxon>
        <taxon>Chloroflexineae</taxon>
        <taxon>Oscillochloridaceae</taxon>
        <taxon>Candidatus Chloroploca</taxon>
    </lineage>
</organism>
<dbReference type="RefSeq" id="WP_135478435.1">
    <property type="nucleotide sequence ID" value="NZ_SIJK02000019.1"/>
</dbReference>
<dbReference type="SMART" id="SM00421">
    <property type="entry name" value="HTH_LUXR"/>
    <property type="match status" value="1"/>
</dbReference>
<keyword evidence="7" id="KW-1185">Reference proteome</keyword>